<evidence type="ECO:0000313" key="2">
    <source>
        <dbReference type="EMBL" id="OWF51101.1"/>
    </source>
</evidence>
<dbReference type="OrthoDB" id="6086925at2759"/>
<evidence type="ECO:0000256" key="1">
    <source>
        <dbReference type="SAM" id="SignalP"/>
    </source>
</evidence>
<evidence type="ECO:0000313" key="3">
    <source>
        <dbReference type="Proteomes" id="UP000242188"/>
    </source>
</evidence>
<dbReference type="PANTHER" id="PTHR24024">
    <property type="entry name" value="PULMONARY SURFACTANT-ASSOCIATED PROTEIN A"/>
    <property type="match status" value="1"/>
</dbReference>
<dbReference type="Proteomes" id="UP000242188">
    <property type="component" value="Unassembled WGS sequence"/>
</dbReference>
<accession>A0A210QQU7</accession>
<dbReference type="GO" id="GO:0005615">
    <property type="term" value="C:extracellular space"/>
    <property type="evidence" value="ECO:0007669"/>
    <property type="project" value="TreeGrafter"/>
</dbReference>
<name>A0A210QQU7_MIZYE</name>
<gene>
    <name evidence="2" type="ORF">KP79_PYT16633</name>
</gene>
<dbReference type="PANTHER" id="PTHR24024:SF18">
    <property type="entry name" value="SHORT-CHAIN COLLAGEN C4-LIKE"/>
    <property type="match status" value="1"/>
</dbReference>
<dbReference type="EMBL" id="NEDP02002351">
    <property type="protein sequence ID" value="OWF51101.1"/>
    <property type="molecule type" value="Genomic_DNA"/>
</dbReference>
<dbReference type="AlphaFoldDB" id="A0A210QQU7"/>
<evidence type="ECO:0008006" key="4">
    <source>
        <dbReference type="Google" id="ProtNLM"/>
    </source>
</evidence>
<feature type="chain" id="PRO_5012623059" description="Short-chain collagen C4" evidence="1">
    <location>
        <begin position="23"/>
        <end position="275"/>
    </location>
</feature>
<organism evidence="2 3">
    <name type="scientific">Mizuhopecten yessoensis</name>
    <name type="common">Japanese scallop</name>
    <name type="synonym">Patinopecten yessoensis</name>
    <dbReference type="NCBI Taxonomy" id="6573"/>
    <lineage>
        <taxon>Eukaryota</taxon>
        <taxon>Metazoa</taxon>
        <taxon>Spiralia</taxon>
        <taxon>Lophotrochozoa</taxon>
        <taxon>Mollusca</taxon>
        <taxon>Bivalvia</taxon>
        <taxon>Autobranchia</taxon>
        <taxon>Pteriomorphia</taxon>
        <taxon>Pectinida</taxon>
        <taxon>Pectinoidea</taxon>
        <taxon>Pectinidae</taxon>
        <taxon>Mizuhopecten</taxon>
    </lineage>
</organism>
<keyword evidence="3" id="KW-1185">Reference proteome</keyword>
<sequence>MAINRISLVVFVFYALIVCGHCKEDSNKRILLNDPDYIQQLITHLQGELQTLQTTVHTLQTTVHTYQTMVETQTGEISSLKTQLSQANNVGGGSTFVRWGRTDCPANLTELVYSGLAGGSWYDHSGAAVDYLCLPPDPEWLQTTVVPDDYTGRLYGAEYESFNGYTLFGPQSHNEEVPCAVCRSTSFVSSVMIPARTTCYSGWTKAYSGSLASGSYAHVAASQYVCVDENPQPVVGGADRDDNGKMFLGVKAFCGSLRCPPYQQDKFLSCVVCMK</sequence>
<reference evidence="2 3" key="1">
    <citation type="journal article" date="2017" name="Nat. Ecol. Evol.">
        <title>Scallop genome provides insights into evolution of bilaterian karyotype and development.</title>
        <authorList>
            <person name="Wang S."/>
            <person name="Zhang J."/>
            <person name="Jiao W."/>
            <person name="Li J."/>
            <person name="Xun X."/>
            <person name="Sun Y."/>
            <person name="Guo X."/>
            <person name="Huan P."/>
            <person name="Dong B."/>
            <person name="Zhang L."/>
            <person name="Hu X."/>
            <person name="Sun X."/>
            <person name="Wang J."/>
            <person name="Zhao C."/>
            <person name="Wang Y."/>
            <person name="Wang D."/>
            <person name="Huang X."/>
            <person name="Wang R."/>
            <person name="Lv J."/>
            <person name="Li Y."/>
            <person name="Zhang Z."/>
            <person name="Liu B."/>
            <person name="Lu W."/>
            <person name="Hui Y."/>
            <person name="Liang J."/>
            <person name="Zhou Z."/>
            <person name="Hou R."/>
            <person name="Li X."/>
            <person name="Liu Y."/>
            <person name="Li H."/>
            <person name="Ning X."/>
            <person name="Lin Y."/>
            <person name="Zhao L."/>
            <person name="Xing Q."/>
            <person name="Dou J."/>
            <person name="Li Y."/>
            <person name="Mao J."/>
            <person name="Guo H."/>
            <person name="Dou H."/>
            <person name="Li T."/>
            <person name="Mu C."/>
            <person name="Jiang W."/>
            <person name="Fu Q."/>
            <person name="Fu X."/>
            <person name="Miao Y."/>
            <person name="Liu J."/>
            <person name="Yu Q."/>
            <person name="Li R."/>
            <person name="Liao H."/>
            <person name="Li X."/>
            <person name="Kong Y."/>
            <person name="Jiang Z."/>
            <person name="Chourrout D."/>
            <person name="Li R."/>
            <person name="Bao Z."/>
        </authorList>
    </citation>
    <scope>NUCLEOTIDE SEQUENCE [LARGE SCALE GENOMIC DNA]</scope>
    <source>
        <strain evidence="2 3">PY_sf001</strain>
    </source>
</reference>
<feature type="signal peptide" evidence="1">
    <location>
        <begin position="1"/>
        <end position="22"/>
    </location>
</feature>
<comment type="caution">
    <text evidence="2">The sequence shown here is derived from an EMBL/GenBank/DDBJ whole genome shotgun (WGS) entry which is preliminary data.</text>
</comment>
<protein>
    <recommendedName>
        <fullName evidence="4">Short-chain collagen C4</fullName>
    </recommendedName>
</protein>
<proteinExistence type="predicted"/>
<dbReference type="InterPro" id="IPR051077">
    <property type="entry name" value="Ca-dependent_lectin"/>
</dbReference>
<keyword evidence="1" id="KW-0732">Signal</keyword>